<gene>
    <name evidence="1" type="ORF">BQ9231_00253</name>
</gene>
<sequence length="146" mass="16987">MQPEELVLKGTIHDTKFRKFKNVWLEGGFSLFVPLWRYDLLSLGEIEVPECFMQNNVLHKISFHETTIEASELLSRIEDYYKQPVSLAFLDDLERRDPTVQGELDEHRERLLQGKRVTIRDLVGGLMFMEGIESDVQGDYKLLLGS</sequence>
<evidence type="ECO:0000313" key="1">
    <source>
        <dbReference type="EMBL" id="SOB74136.1"/>
    </source>
</evidence>
<dbReference type="EMBL" id="LT907979">
    <property type="protein sequence ID" value="SOB74136.1"/>
    <property type="molecule type" value="Genomic_DNA"/>
</dbReference>
<evidence type="ECO:0000313" key="2">
    <source>
        <dbReference type="Proteomes" id="UP000274850"/>
    </source>
</evidence>
<proteinExistence type="predicted"/>
<dbReference type="Proteomes" id="UP000274850">
    <property type="component" value="Segment"/>
</dbReference>
<name>A0A285PY82_9VIRU</name>
<reference evidence="1" key="1">
    <citation type="submission" date="2017-08" db="EMBL/GenBank/DDBJ databases">
        <authorList>
            <person name="de Groot N.N."/>
        </authorList>
    </citation>
    <scope>NUCLEOTIDE SEQUENCE</scope>
</reference>
<keyword evidence="2" id="KW-1185">Reference proteome</keyword>
<accession>A0A285PY82</accession>
<protein>
    <submittedName>
        <fullName evidence="1">Uncharacterized protein</fullName>
    </submittedName>
</protein>
<organism evidence="1">
    <name type="scientific">Cedratvirus lausannensis</name>
    <dbReference type="NCBI Taxonomy" id="2023205"/>
    <lineage>
        <taxon>Viruses</taxon>
        <taxon>Pithoviruses</taxon>
        <taxon>Orthocedratvirinae</taxon>
        <taxon>Alphacedratvirus</taxon>
        <taxon>Alphacedratvirus francolausannense</taxon>
    </lineage>
</organism>